<gene>
    <name evidence="1" type="ORF">BpHYR1_021015</name>
</gene>
<evidence type="ECO:0000313" key="1">
    <source>
        <dbReference type="EMBL" id="RNA02863.1"/>
    </source>
</evidence>
<dbReference type="EMBL" id="REGN01008737">
    <property type="protein sequence ID" value="RNA02863.1"/>
    <property type="molecule type" value="Genomic_DNA"/>
</dbReference>
<keyword evidence="2" id="KW-1185">Reference proteome</keyword>
<evidence type="ECO:0000313" key="2">
    <source>
        <dbReference type="Proteomes" id="UP000276133"/>
    </source>
</evidence>
<sequence>MEAKQEVKNKIASTKAPTIYLSLKDEHFTPIIPINSNFQIALTSGDHLNFFKYSCGETKIVIFLSQFFFEKAVAVEENLFPKDIFINVSKNNIKELVDLFLILIPIWNNLPSQTVKAKTTNHFKNLLDTKETLN</sequence>
<organism evidence="1 2">
    <name type="scientific">Brachionus plicatilis</name>
    <name type="common">Marine rotifer</name>
    <name type="synonym">Brachionus muelleri</name>
    <dbReference type="NCBI Taxonomy" id="10195"/>
    <lineage>
        <taxon>Eukaryota</taxon>
        <taxon>Metazoa</taxon>
        <taxon>Spiralia</taxon>
        <taxon>Gnathifera</taxon>
        <taxon>Rotifera</taxon>
        <taxon>Eurotatoria</taxon>
        <taxon>Monogononta</taxon>
        <taxon>Pseudotrocha</taxon>
        <taxon>Ploima</taxon>
        <taxon>Brachionidae</taxon>
        <taxon>Brachionus</taxon>
    </lineage>
</organism>
<proteinExistence type="predicted"/>
<protein>
    <submittedName>
        <fullName evidence="1">Uncharacterized protein</fullName>
    </submittedName>
</protein>
<accession>A0A3M7PV27</accession>
<reference evidence="1 2" key="1">
    <citation type="journal article" date="2018" name="Sci. Rep.">
        <title>Genomic signatures of local adaptation to the degree of environmental predictability in rotifers.</title>
        <authorList>
            <person name="Franch-Gras L."/>
            <person name="Hahn C."/>
            <person name="Garcia-Roger E.M."/>
            <person name="Carmona M.J."/>
            <person name="Serra M."/>
            <person name="Gomez A."/>
        </authorList>
    </citation>
    <scope>NUCLEOTIDE SEQUENCE [LARGE SCALE GENOMIC DNA]</scope>
    <source>
        <strain evidence="1">HYR1</strain>
    </source>
</reference>
<name>A0A3M7PV27_BRAPC</name>
<comment type="caution">
    <text evidence="1">The sequence shown here is derived from an EMBL/GenBank/DDBJ whole genome shotgun (WGS) entry which is preliminary data.</text>
</comment>
<dbReference type="AlphaFoldDB" id="A0A3M7PV27"/>
<dbReference type="Proteomes" id="UP000276133">
    <property type="component" value="Unassembled WGS sequence"/>
</dbReference>